<accession>A0A3N4LB73</accession>
<dbReference type="InParanoid" id="A0A3N4LB73"/>
<gene>
    <name evidence="13" type="ORF">L211DRAFT_842042</name>
</gene>
<keyword evidence="8" id="KW-0333">Golgi apparatus</keyword>
<evidence type="ECO:0000256" key="1">
    <source>
        <dbReference type="ARBA" id="ARBA00002978"/>
    </source>
</evidence>
<keyword evidence="6 11" id="KW-0812">Transmembrane</keyword>
<dbReference type="AlphaFoldDB" id="A0A3N4LB73"/>
<dbReference type="OrthoDB" id="166803at2759"/>
<dbReference type="InterPro" id="IPR032816">
    <property type="entry name" value="VTT_dom"/>
</dbReference>
<feature type="transmembrane region" description="Helical" evidence="11">
    <location>
        <begin position="128"/>
        <end position="152"/>
    </location>
</feature>
<dbReference type="GO" id="GO:0000139">
    <property type="term" value="C:Golgi membrane"/>
    <property type="evidence" value="ECO:0007669"/>
    <property type="project" value="UniProtKB-SubCell"/>
</dbReference>
<comment type="function">
    <text evidence="1">Golgi membrane protein involved in vesicular trafficking and spindle migration.</text>
</comment>
<dbReference type="InterPro" id="IPR051076">
    <property type="entry name" value="Golgi_membrane_TVP38/TMEM64"/>
</dbReference>
<organism evidence="13 14">
    <name type="scientific">Terfezia boudieri ATCC MYA-4762</name>
    <dbReference type="NCBI Taxonomy" id="1051890"/>
    <lineage>
        <taxon>Eukaryota</taxon>
        <taxon>Fungi</taxon>
        <taxon>Dikarya</taxon>
        <taxon>Ascomycota</taxon>
        <taxon>Pezizomycotina</taxon>
        <taxon>Pezizomycetes</taxon>
        <taxon>Pezizales</taxon>
        <taxon>Pezizaceae</taxon>
        <taxon>Terfezia</taxon>
    </lineage>
</organism>
<dbReference type="Pfam" id="PF09335">
    <property type="entry name" value="VTT_dom"/>
    <property type="match status" value="1"/>
</dbReference>
<evidence type="ECO:0000256" key="4">
    <source>
        <dbReference type="ARBA" id="ARBA00013533"/>
    </source>
</evidence>
<feature type="compositionally biased region" description="Polar residues" evidence="10">
    <location>
        <begin position="323"/>
        <end position="336"/>
    </location>
</feature>
<dbReference type="EMBL" id="ML121577">
    <property type="protein sequence ID" value="RPB20120.1"/>
    <property type="molecule type" value="Genomic_DNA"/>
</dbReference>
<evidence type="ECO:0000256" key="6">
    <source>
        <dbReference type="ARBA" id="ARBA00022692"/>
    </source>
</evidence>
<proteinExistence type="inferred from homology"/>
<keyword evidence="14" id="KW-1185">Reference proteome</keyword>
<feature type="region of interest" description="Disordered" evidence="10">
    <location>
        <begin position="11"/>
        <end position="58"/>
    </location>
</feature>
<dbReference type="GO" id="GO:0016192">
    <property type="term" value="P:vesicle-mediated transport"/>
    <property type="evidence" value="ECO:0007669"/>
    <property type="project" value="TreeGrafter"/>
</dbReference>
<evidence type="ECO:0000256" key="8">
    <source>
        <dbReference type="ARBA" id="ARBA00023034"/>
    </source>
</evidence>
<feature type="transmembrane region" description="Helical" evidence="11">
    <location>
        <begin position="89"/>
        <end position="108"/>
    </location>
</feature>
<evidence type="ECO:0000259" key="12">
    <source>
        <dbReference type="Pfam" id="PF09335"/>
    </source>
</evidence>
<evidence type="ECO:0000256" key="11">
    <source>
        <dbReference type="SAM" id="Phobius"/>
    </source>
</evidence>
<evidence type="ECO:0000313" key="14">
    <source>
        <dbReference type="Proteomes" id="UP000267821"/>
    </source>
</evidence>
<evidence type="ECO:0000256" key="5">
    <source>
        <dbReference type="ARBA" id="ARBA00020673"/>
    </source>
</evidence>
<evidence type="ECO:0000256" key="9">
    <source>
        <dbReference type="ARBA" id="ARBA00023136"/>
    </source>
</evidence>
<evidence type="ECO:0000256" key="2">
    <source>
        <dbReference type="ARBA" id="ARBA00004653"/>
    </source>
</evidence>
<keyword evidence="7 11" id="KW-1133">Transmembrane helix</keyword>
<name>A0A3N4LB73_9PEZI</name>
<evidence type="ECO:0000313" key="13">
    <source>
        <dbReference type="EMBL" id="RPB20120.1"/>
    </source>
</evidence>
<evidence type="ECO:0000256" key="10">
    <source>
        <dbReference type="SAM" id="MobiDB-lite"/>
    </source>
</evidence>
<feature type="transmembrane region" description="Helical" evidence="11">
    <location>
        <begin position="164"/>
        <end position="187"/>
    </location>
</feature>
<sequence>MSDISRHAGAFYTPAGDHQPLDPTDIVPRWSDDQARASSTRPSFRRRKGTPTASSLRKRSAIAKIKSRMKKIHLYAKKQFNKMNWWQKIVAGFFVFISITAAILVTVFHTELLAMMLPVAKQLTDWPAGWLIIWAVCYSSAFPPLFGYSTSVSMAGFIYGFPNGWFMVSTATIFGSTSAFLACRYYFRDFAQRMVATDKRFAALSLTLKHDGVKLLCMIRLCPLPYSISNGAISTFPSVSPWAFMFATALATPKLMIHIFVGTRLRMLAEEGRKMDTKTKLINYGSLILGITLGVVTGWLIYKRTVARARQLEHEERAHTRANRASLSSGRPSTDARSPGGYTDLDSDEEAARERDPRAARAASLVNVLLEGDELEDAGLFSDEDLTYDDSDLENQLATRNDEAELLDVGR</sequence>
<comment type="similarity">
    <text evidence="3">Belongs to the TVP38/TMEM64 family.</text>
</comment>
<feature type="transmembrane region" description="Helical" evidence="11">
    <location>
        <begin position="281"/>
        <end position="302"/>
    </location>
</feature>
<dbReference type="Proteomes" id="UP000267821">
    <property type="component" value="Unassembled WGS sequence"/>
</dbReference>
<evidence type="ECO:0000256" key="3">
    <source>
        <dbReference type="ARBA" id="ARBA00008640"/>
    </source>
</evidence>
<comment type="subcellular location">
    <subcellularLocation>
        <location evidence="2">Golgi apparatus membrane</location>
        <topology evidence="2">Multi-pass membrane protein</topology>
    </subcellularLocation>
</comment>
<feature type="transmembrane region" description="Helical" evidence="11">
    <location>
        <begin position="242"/>
        <end position="261"/>
    </location>
</feature>
<evidence type="ECO:0000256" key="7">
    <source>
        <dbReference type="ARBA" id="ARBA00022989"/>
    </source>
</evidence>
<dbReference type="STRING" id="1051890.A0A3N4LB73"/>
<keyword evidence="9 11" id="KW-0472">Membrane</keyword>
<dbReference type="PANTHER" id="PTHR47549">
    <property type="entry name" value="GOLGI APPARATUS MEMBRANE PROTEIN TVP38-RELATED"/>
    <property type="match status" value="1"/>
</dbReference>
<dbReference type="FunCoup" id="A0A3N4LB73">
    <property type="interactions" value="98"/>
</dbReference>
<dbReference type="PANTHER" id="PTHR47549:SF1">
    <property type="entry name" value="GOLGI APPARATUS MEMBRANE PROTEIN TVP38"/>
    <property type="match status" value="1"/>
</dbReference>
<dbReference type="GO" id="GO:0000022">
    <property type="term" value="P:mitotic spindle elongation"/>
    <property type="evidence" value="ECO:0007669"/>
    <property type="project" value="TreeGrafter"/>
</dbReference>
<feature type="domain" description="VTT" evidence="12">
    <location>
        <begin position="153"/>
        <end position="263"/>
    </location>
</feature>
<protein>
    <recommendedName>
        <fullName evidence="4">Golgi apparatus membrane protein TVP38</fullName>
    </recommendedName>
    <alternativeName>
        <fullName evidence="5">Golgi apparatus membrane protein tvp38</fullName>
    </alternativeName>
</protein>
<feature type="region of interest" description="Disordered" evidence="10">
    <location>
        <begin position="315"/>
        <end position="358"/>
    </location>
</feature>
<reference evidence="13 14" key="1">
    <citation type="journal article" date="2018" name="Nat. Ecol. Evol.">
        <title>Pezizomycetes genomes reveal the molecular basis of ectomycorrhizal truffle lifestyle.</title>
        <authorList>
            <person name="Murat C."/>
            <person name="Payen T."/>
            <person name="Noel B."/>
            <person name="Kuo A."/>
            <person name="Morin E."/>
            <person name="Chen J."/>
            <person name="Kohler A."/>
            <person name="Krizsan K."/>
            <person name="Balestrini R."/>
            <person name="Da Silva C."/>
            <person name="Montanini B."/>
            <person name="Hainaut M."/>
            <person name="Levati E."/>
            <person name="Barry K.W."/>
            <person name="Belfiori B."/>
            <person name="Cichocki N."/>
            <person name="Clum A."/>
            <person name="Dockter R.B."/>
            <person name="Fauchery L."/>
            <person name="Guy J."/>
            <person name="Iotti M."/>
            <person name="Le Tacon F."/>
            <person name="Lindquist E.A."/>
            <person name="Lipzen A."/>
            <person name="Malagnac F."/>
            <person name="Mello A."/>
            <person name="Molinier V."/>
            <person name="Miyauchi S."/>
            <person name="Poulain J."/>
            <person name="Riccioni C."/>
            <person name="Rubini A."/>
            <person name="Sitrit Y."/>
            <person name="Splivallo R."/>
            <person name="Traeger S."/>
            <person name="Wang M."/>
            <person name="Zifcakova L."/>
            <person name="Wipf D."/>
            <person name="Zambonelli A."/>
            <person name="Paolocci F."/>
            <person name="Nowrousian M."/>
            <person name="Ottonello S."/>
            <person name="Baldrian P."/>
            <person name="Spatafora J.W."/>
            <person name="Henrissat B."/>
            <person name="Nagy L.G."/>
            <person name="Aury J.M."/>
            <person name="Wincker P."/>
            <person name="Grigoriev I.V."/>
            <person name="Bonfante P."/>
            <person name="Martin F.M."/>
        </authorList>
    </citation>
    <scope>NUCLEOTIDE SEQUENCE [LARGE SCALE GENOMIC DNA]</scope>
    <source>
        <strain evidence="13 14">ATCC MYA-4762</strain>
    </source>
</reference>